<reference evidence="16" key="1">
    <citation type="journal article" date="2014" name="Proc. Natl. Acad. Sci. U.S.A.">
        <title>Extensive sampling of basidiomycete genomes demonstrates inadequacy of the white-rot/brown-rot paradigm for wood decay fungi.</title>
        <authorList>
            <person name="Riley R."/>
            <person name="Salamov A.A."/>
            <person name="Brown D.W."/>
            <person name="Nagy L.G."/>
            <person name="Floudas D."/>
            <person name="Held B.W."/>
            <person name="Levasseur A."/>
            <person name="Lombard V."/>
            <person name="Morin E."/>
            <person name="Otillar R."/>
            <person name="Lindquist E.A."/>
            <person name="Sun H."/>
            <person name="LaButti K.M."/>
            <person name="Schmutz J."/>
            <person name="Jabbour D."/>
            <person name="Luo H."/>
            <person name="Baker S.E."/>
            <person name="Pisabarro A.G."/>
            <person name="Walton J.D."/>
            <person name="Blanchette R.A."/>
            <person name="Henrissat B."/>
            <person name="Martin F."/>
            <person name="Cullen D."/>
            <person name="Hibbett D.S."/>
            <person name="Grigoriev I.V."/>
        </authorList>
    </citation>
    <scope>NUCLEOTIDE SEQUENCE [LARGE SCALE GENOMIC DNA]</scope>
    <source>
        <strain evidence="16">CBS 339.88</strain>
    </source>
</reference>
<dbReference type="GO" id="GO:0005743">
    <property type="term" value="C:mitochondrial inner membrane"/>
    <property type="evidence" value="ECO:0007669"/>
    <property type="project" value="UniProtKB-SubCell"/>
</dbReference>
<evidence type="ECO:0000256" key="10">
    <source>
        <dbReference type="ARBA" id="ARBA00023136"/>
    </source>
</evidence>
<dbReference type="InterPro" id="IPR050747">
    <property type="entry name" value="Mitochondrial_chaperone_BCS1"/>
</dbReference>
<organism evidence="15 16">
    <name type="scientific">Galerina marginata (strain CBS 339.88)</name>
    <dbReference type="NCBI Taxonomy" id="685588"/>
    <lineage>
        <taxon>Eukaryota</taxon>
        <taxon>Fungi</taxon>
        <taxon>Dikarya</taxon>
        <taxon>Basidiomycota</taxon>
        <taxon>Agaricomycotina</taxon>
        <taxon>Agaricomycetes</taxon>
        <taxon>Agaricomycetidae</taxon>
        <taxon>Agaricales</taxon>
        <taxon>Agaricineae</taxon>
        <taxon>Strophariaceae</taxon>
        <taxon>Galerina</taxon>
    </lineage>
</organism>
<keyword evidence="6" id="KW-0378">Hydrolase</keyword>
<dbReference type="InterPro" id="IPR027417">
    <property type="entry name" value="P-loop_NTPase"/>
</dbReference>
<keyword evidence="3" id="KW-0812">Transmembrane</keyword>
<dbReference type="Pfam" id="PF08740">
    <property type="entry name" value="BCS1_N"/>
    <property type="match status" value="1"/>
</dbReference>
<dbReference type="SUPFAM" id="SSF52540">
    <property type="entry name" value="P-loop containing nucleoside triphosphate hydrolases"/>
    <property type="match status" value="1"/>
</dbReference>
<feature type="domain" description="BCS1 N-terminal" evidence="14">
    <location>
        <begin position="56"/>
        <end position="244"/>
    </location>
</feature>
<evidence type="ECO:0000313" key="15">
    <source>
        <dbReference type="EMBL" id="KDR78147.1"/>
    </source>
</evidence>
<dbReference type="InterPro" id="IPR014851">
    <property type="entry name" value="BCS1_N"/>
</dbReference>
<dbReference type="Pfam" id="PF00004">
    <property type="entry name" value="AAA"/>
    <property type="match status" value="1"/>
</dbReference>
<dbReference type="GO" id="GO:0005524">
    <property type="term" value="F:ATP binding"/>
    <property type="evidence" value="ECO:0007669"/>
    <property type="project" value="UniProtKB-KW"/>
</dbReference>
<dbReference type="SMART" id="SM00382">
    <property type="entry name" value="AAA"/>
    <property type="match status" value="1"/>
</dbReference>
<evidence type="ECO:0000256" key="4">
    <source>
        <dbReference type="ARBA" id="ARBA00022741"/>
    </source>
</evidence>
<evidence type="ECO:0000256" key="5">
    <source>
        <dbReference type="ARBA" id="ARBA00022792"/>
    </source>
</evidence>
<comment type="catalytic activity">
    <reaction evidence="11">
        <text>ATP + H2O = ADP + phosphate + H(+)</text>
        <dbReference type="Rhea" id="RHEA:13065"/>
        <dbReference type="ChEBI" id="CHEBI:15377"/>
        <dbReference type="ChEBI" id="CHEBI:15378"/>
        <dbReference type="ChEBI" id="CHEBI:30616"/>
        <dbReference type="ChEBI" id="CHEBI:43474"/>
        <dbReference type="ChEBI" id="CHEBI:456216"/>
    </reaction>
    <physiologicalReaction direction="left-to-right" evidence="11">
        <dbReference type="Rhea" id="RHEA:13066"/>
    </physiologicalReaction>
</comment>
<dbReference type="Gene3D" id="3.40.50.300">
    <property type="entry name" value="P-loop containing nucleotide triphosphate hydrolases"/>
    <property type="match status" value="1"/>
</dbReference>
<evidence type="ECO:0000256" key="1">
    <source>
        <dbReference type="ARBA" id="ARBA00004434"/>
    </source>
</evidence>
<keyword evidence="12" id="KW-0175">Coiled coil</keyword>
<dbReference type="PANTHER" id="PTHR23070">
    <property type="entry name" value="BCS1 AAA-TYPE ATPASE"/>
    <property type="match status" value="1"/>
</dbReference>
<keyword evidence="5" id="KW-0999">Mitochondrion inner membrane</keyword>
<keyword evidence="7" id="KW-0067">ATP-binding</keyword>
<keyword evidence="16" id="KW-1185">Reference proteome</keyword>
<protein>
    <recommendedName>
        <fullName evidence="17">AAA+ ATPase domain-containing protein</fullName>
    </recommendedName>
</protein>
<gene>
    <name evidence="15" type="ORF">GALMADRAFT_245174</name>
</gene>
<dbReference type="AlphaFoldDB" id="A0A067T710"/>
<comment type="similarity">
    <text evidence="2">Belongs to the AAA ATPase family. BCS1 subfamily.</text>
</comment>
<accession>A0A067T710</accession>
<evidence type="ECO:0000256" key="6">
    <source>
        <dbReference type="ARBA" id="ARBA00022801"/>
    </source>
</evidence>
<name>A0A067T710_GALM3</name>
<evidence type="ECO:0000256" key="8">
    <source>
        <dbReference type="ARBA" id="ARBA00022989"/>
    </source>
</evidence>
<dbReference type="CDD" id="cd19510">
    <property type="entry name" value="RecA-like_BCS1"/>
    <property type="match status" value="1"/>
</dbReference>
<feature type="domain" description="AAA+ ATPase" evidence="13">
    <location>
        <begin position="275"/>
        <end position="425"/>
    </location>
</feature>
<keyword evidence="10" id="KW-0472">Membrane</keyword>
<keyword evidence="9" id="KW-0496">Mitochondrion</keyword>
<evidence type="ECO:0000256" key="11">
    <source>
        <dbReference type="ARBA" id="ARBA00048778"/>
    </source>
</evidence>
<dbReference type="GO" id="GO:0016887">
    <property type="term" value="F:ATP hydrolysis activity"/>
    <property type="evidence" value="ECO:0007669"/>
    <property type="project" value="InterPro"/>
</dbReference>
<dbReference type="Pfam" id="PF25426">
    <property type="entry name" value="AAA_lid_BCS1"/>
    <property type="match status" value="1"/>
</dbReference>
<dbReference type="STRING" id="685588.A0A067T710"/>
<dbReference type="OrthoDB" id="10251412at2759"/>
<dbReference type="HOGENOM" id="CLU_010189_3_2_1"/>
<evidence type="ECO:0000259" key="13">
    <source>
        <dbReference type="SMART" id="SM00382"/>
    </source>
</evidence>
<dbReference type="SMART" id="SM01024">
    <property type="entry name" value="BCS1_N"/>
    <property type="match status" value="1"/>
</dbReference>
<sequence>MDYGFGGWPTSYNAPQSASEGSWLSDTSFLTRIVGFSFFASLLQSNSLALNSFKLFILGTLAETGRRLCQWVYERFSLFQYSITAQFDEGDPVYEWIILFLTEHKVWKRSRQFHVTATSSKRKWGIKPSGVQEKILGSDNHADYVPTYEAPQLFQWRGYWVEIKRSPGQAVFTELGSQAHMNLYLTVYTRDMSALSSLVEEARQLYVKKRRPHVIVHTVDQNHFDPSYPWMNTKSKSRRPLDSIILQEGVLQSLVEDAKEFLSTEDWYTTAGIPHRRGYLLHGPPGTGKTSTIYAIAGELGLEIYSLSLSSSFVDDSFLQRAVASIPKGAIFLIEDIDCAFPSRDDLEDLEDSPPPFYPGMYMSGPRGGRRGSAVTLSGLLNVLDGVGSEEGKIFFATTNYIDRLDPALLRPGRIDRKVQYYPATKGQAEALFTRFYPTSYTNILPEMSSSPTQATAPKVEAEKIARAPSTLSLSEKEVAIKALAAQFASQVPQHEFSTAELQGYLLSCKKEPERAVADISGWVKQEREEREAKRIREEERLSRLKEKRDSKEAEKLQGSLTRLSERGMLGPLNSVGAAAPGLSVIGNQVSTQGVAPTLTAPTMVVDESSNSELSVHEVPNAFISSVKDLATHTDGYLEPPETNEANTGC</sequence>
<comment type="subcellular location">
    <subcellularLocation>
        <location evidence="1">Mitochondrion inner membrane</location>
        <topology evidence="1">Single-pass membrane protein</topology>
    </subcellularLocation>
</comment>
<dbReference type="InterPro" id="IPR003593">
    <property type="entry name" value="AAA+_ATPase"/>
</dbReference>
<dbReference type="Proteomes" id="UP000027222">
    <property type="component" value="Unassembled WGS sequence"/>
</dbReference>
<evidence type="ECO:0000256" key="3">
    <source>
        <dbReference type="ARBA" id="ARBA00022692"/>
    </source>
</evidence>
<evidence type="ECO:0000256" key="2">
    <source>
        <dbReference type="ARBA" id="ARBA00007448"/>
    </source>
</evidence>
<evidence type="ECO:0000256" key="9">
    <source>
        <dbReference type="ARBA" id="ARBA00023128"/>
    </source>
</evidence>
<keyword evidence="8" id="KW-1133">Transmembrane helix</keyword>
<proteinExistence type="inferred from homology"/>
<evidence type="ECO:0000259" key="14">
    <source>
        <dbReference type="SMART" id="SM01024"/>
    </source>
</evidence>
<dbReference type="InterPro" id="IPR057495">
    <property type="entry name" value="AAA_lid_BCS1"/>
</dbReference>
<evidence type="ECO:0008006" key="17">
    <source>
        <dbReference type="Google" id="ProtNLM"/>
    </source>
</evidence>
<dbReference type="InterPro" id="IPR003959">
    <property type="entry name" value="ATPase_AAA_core"/>
</dbReference>
<keyword evidence="4" id="KW-0547">Nucleotide-binding</keyword>
<dbReference type="EMBL" id="KL142375">
    <property type="protein sequence ID" value="KDR78147.1"/>
    <property type="molecule type" value="Genomic_DNA"/>
</dbReference>
<feature type="coiled-coil region" evidence="12">
    <location>
        <begin position="528"/>
        <end position="555"/>
    </location>
</feature>
<evidence type="ECO:0000313" key="16">
    <source>
        <dbReference type="Proteomes" id="UP000027222"/>
    </source>
</evidence>
<evidence type="ECO:0000256" key="12">
    <source>
        <dbReference type="SAM" id="Coils"/>
    </source>
</evidence>
<evidence type="ECO:0000256" key="7">
    <source>
        <dbReference type="ARBA" id="ARBA00022840"/>
    </source>
</evidence>